<accession>A0ABD5X1W1</accession>
<dbReference type="AlphaFoldDB" id="A0ABD5X1W1"/>
<evidence type="ECO:0000256" key="2">
    <source>
        <dbReference type="SAM" id="Phobius"/>
    </source>
</evidence>
<evidence type="ECO:0000256" key="1">
    <source>
        <dbReference type="SAM" id="MobiDB-lite"/>
    </source>
</evidence>
<comment type="caution">
    <text evidence="4">The sequence shown here is derived from an EMBL/GenBank/DDBJ whole genome shotgun (WGS) entry which is preliminary data.</text>
</comment>
<protein>
    <submittedName>
        <fullName evidence="4">CPBP family intramembrane glutamic endopeptidase</fullName>
        <ecNumber evidence="4">3.4.-.-</ecNumber>
    </submittedName>
</protein>
<feature type="region of interest" description="Disordered" evidence="1">
    <location>
        <begin position="31"/>
        <end position="83"/>
    </location>
</feature>
<dbReference type="GO" id="GO:0004175">
    <property type="term" value="F:endopeptidase activity"/>
    <property type="evidence" value="ECO:0007669"/>
    <property type="project" value="UniProtKB-ARBA"/>
</dbReference>
<feature type="transmembrane region" description="Helical" evidence="2">
    <location>
        <begin position="210"/>
        <end position="231"/>
    </location>
</feature>
<feature type="transmembrane region" description="Helical" evidence="2">
    <location>
        <begin position="92"/>
        <end position="115"/>
    </location>
</feature>
<dbReference type="RefSeq" id="WP_267636215.1">
    <property type="nucleotide sequence ID" value="NZ_JAODIY010000004.1"/>
</dbReference>
<dbReference type="Proteomes" id="UP001596414">
    <property type="component" value="Unassembled WGS sequence"/>
</dbReference>
<feature type="transmembrane region" description="Helical" evidence="2">
    <location>
        <begin position="127"/>
        <end position="148"/>
    </location>
</feature>
<dbReference type="InterPro" id="IPR003675">
    <property type="entry name" value="Rce1/LyrA-like_dom"/>
</dbReference>
<dbReference type="EMBL" id="JBHSZQ010000004">
    <property type="protein sequence ID" value="MFC7125216.1"/>
    <property type="molecule type" value="Genomic_DNA"/>
</dbReference>
<feature type="transmembrane region" description="Helical" evidence="2">
    <location>
        <begin position="176"/>
        <end position="198"/>
    </location>
</feature>
<feature type="transmembrane region" description="Helical" evidence="2">
    <location>
        <begin position="243"/>
        <end position="267"/>
    </location>
</feature>
<sequence>MPAWAAFLGLTVLTLGVVLAFARRSADSIDQFAPTDAPTTESTAIPPDDSSALFPRNATTNRPESPEPVLRNPDATTDSESKREPDIVLTPVAMMANVAFTQGVILFGLVLSAWYFDIPADAFGSGIGTGGGAAVVVGVGFGIVLWGANELSTTVADAVGAAYDERVRELLAPESIGGWIALFGVVLPIIAVSEELLFRGALIGVPEMGFGLNVWVLAFLSSLAFALGHGAQGRVGVVVTGALGLVLAGGYVVTGSLLIVIVAHYVINALEFAVHELPAISI</sequence>
<dbReference type="EC" id="3.4.-.-" evidence="4"/>
<keyword evidence="2" id="KW-1133">Transmembrane helix</keyword>
<organism evidence="4 5">
    <name type="scientific">Halovenus rubra</name>
    <dbReference type="NCBI Taxonomy" id="869890"/>
    <lineage>
        <taxon>Archaea</taxon>
        <taxon>Methanobacteriati</taxon>
        <taxon>Methanobacteriota</taxon>
        <taxon>Stenosarchaea group</taxon>
        <taxon>Halobacteria</taxon>
        <taxon>Halobacteriales</taxon>
        <taxon>Haloarculaceae</taxon>
        <taxon>Halovenus</taxon>
    </lineage>
</organism>
<evidence type="ECO:0000259" key="3">
    <source>
        <dbReference type="Pfam" id="PF02517"/>
    </source>
</evidence>
<proteinExistence type="predicted"/>
<evidence type="ECO:0000313" key="4">
    <source>
        <dbReference type="EMBL" id="MFC7125216.1"/>
    </source>
</evidence>
<evidence type="ECO:0000313" key="5">
    <source>
        <dbReference type="Proteomes" id="UP001596414"/>
    </source>
</evidence>
<keyword evidence="2" id="KW-0812">Transmembrane</keyword>
<keyword evidence="2" id="KW-0472">Membrane</keyword>
<dbReference type="Pfam" id="PF02517">
    <property type="entry name" value="Rce1-like"/>
    <property type="match status" value="1"/>
</dbReference>
<name>A0ABD5X1W1_9EURY</name>
<dbReference type="GO" id="GO:0080120">
    <property type="term" value="P:CAAX-box protein maturation"/>
    <property type="evidence" value="ECO:0007669"/>
    <property type="project" value="UniProtKB-ARBA"/>
</dbReference>
<reference evidence="4 5" key="1">
    <citation type="journal article" date="2014" name="Int. J. Syst. Evol. Microbiol.">
        <title>Complete genome sequence of Corynebacterium casei LMG S-19264T (=DSM 44701T), isolated from a smear-ripened cheese.</title>
        <authorList>
            <consortium name="US DOE Joint Genome Institute (JGI-PGF)"/>
            <person name="Walter F."/>
            <person name="Albersmeier A."/>
            <person name="Kalinowski J."/>
            <person name="Ruckert C."/>
        </authorList>
    </citation>
    <scope>NUCLEOTIDE SEQUENCE [LARGE SCALE GENOMIC DNA]</scope>
    <source>
        <strain evidence="4 5">CGMCC 4.7215</strain>
    </source>
</reference>
<feature type="domain" description="CAAX prenyl protease 2/Lysostaphin resistance protein A-like" evidence="3">
    <location>
        <begin position="179"/>
        <end position="270"/>
    </location>
</feature>
<keyword evidence="4" id="KW-0378">Hydrolase</keyword>
<gene>
    <name evidence="4" type="ORF">ACFQJ7_04070</name>
</gene>